<evidence type="ECO:0000313" key="3">
    <source>
        <dbReference type="Proteomes" id="UP000799423"/>
    </source>
</evidence>
<gene>
    <name evidence="2" type="ORF">T440DRAFT_499475</name>
</gene>
<sequence>MARHPKTITIAAWCPSLNPVGSTAQGLLTRINNPAEREQCIRTLKFTLQTPLVFVHNKEGHVFNDFSLLKDNDVVVVTTDYFESPKNMWTKELQEGHQTDAWLALTRTQRCDYMESLPCRCCNGKHTKIVPTFPNHIIRSSSTDILAQGLPSLDFTSGPPAISTLATMIRESWGRTIDEFMGPVGFVRPAGAMESWDPALLPTLALLADATAGQVELVHEATMQMIKRRGKFSGNLILTTADLHQVIGTLIGGSEVYLEDTDGEEEKGRVIKDSEDEDTEDEEAMGRVIKGKDRVTKEGRMIKEKDRVIKDSEDEGDEYEDADTSGFDWSDI</sequence>
<name>A0A6A7B6K0_9PLEO</name>
<dbReference type="AlphaFoldDB" id="A0A6A7B6K0"/>
<accession>A0A6A7B6K0</accession>
<feature type="region of interest" description="Disordered" evidence="1">
    <location>
        <begin position="301"/>
        <end position="332"/>
    </location>
</feature>
<feature type="compositionally biased region" description="Basic and acidic residues" evidence="1">
    <location>
        <begin position="301"/>
        <end position="311"/>
    </location>
</feature>
<feature type="region of interest" description="Disordered" evidence="1">
    <location>
        <begin position="260"/>
        <end position="284"/>
    </location>
</feature>
<dbReference type="Proteomes" id="UP000799423">
    <property type="component" value="Unassembled WGS sequence"/>
</dbReference>
<keyword evidence="3" id="KW-1185">Reference proteome</keyword>
<reference evidence="2" key="1">
    <citation type="submission" date="2020-01" db="EMBL/GenBank/DDBJ databases">
        <authorList>
            <consortium name="DOE Joint Genome Institute"/>
            <person name="Haridas S."/>
            <person name="Albert R."/>
            <person name="Binder M."/>
            <person name="Bloem J."/>
            <person name="Labutti K."/>
            <person name="Salamov A."/>
            <person name="Andreopoulos B."/>
            <person name="Baker S.E."/>
            <person name="Barry K."/>
            <person name="Bills G."/>
            <person name="Bluhm B.H."/>
            <person name="Cannon C."/>
            <person name="Castanera R."/>
            <person name="Culley D.E."/>
            <person name="Daum C."/>
            <person name="Ezra D."/>
            <person name="Gonzalez J.B."/>
            <person name="Henrissat B."/>
            <person name="Kuo A."/>
            <person name="Liang C."/>
            <person name="Lipzen A."/>
            <person name="Lutzoni F."/>
            <person name="Magnuson J."/>
            <person name="Mondo S."/>
            <person name="Nolan M."/>
            <person name="Ohm R."/>
            <person name="Pangilinan J."/>
            <person name="Park H.-J."/>
            <person name="Ramirez L."/>
            <person name="Alfaro M."/>
            <person name="Sun H."/>
            <person name="Tritt A."/>
            <person name="Yoshinaga Y."/>
            <person name="Zwiers L.-H."/>
            <person name="Turgeon B.G."/>
            <person name="Goodwin S.B."/>
            <person name="Spatafora J.W."/>
            <person name="Crous P.W."/>
            <person name="Grigoriev I.V."/>
        </authorList>
    </citation>
    <scope>NUCLEOTIDE SEQUENCE</scope>
    <source>
        <strain evidence="2">IPT5</strain>
    </source>
</reference>
<evidence type="ECO:0000313" key="2">
    <source>
        <dbReference type="EMBL" id="KAF2849908.1"/>
    </source>
</evidence>
<feature type="compositionally biased region" description="Acidic residues" evidence="1">
    <location>
        <begin position="312"/>
        <end position="323"/>
    </location>
</feature>
<proteinExistence type="predicted"/>
<protein>
    <submittedName>
        <fullName evidence="2">Uncharacterized protein</fullName>
    </submittedName>
</protein>
<organism evidence="2 3">
    <name type="scientific">Plenodomus tracheiphilus IPT5</name>
    <dbReference type="NCBI Taxonomy" id="1408161"/>
    <lineage>
        <taxon>Eukaryota</taxon>
        <taxon>Fungi</taxon>
        <taxon>Dikarya</taxon>
        <taxon>Ascomycota</taxon>
        <taxon>Pezizomycotina</taxon>
        <taxon>Dothideomycetes</taxon>
        <taxon>Pleosporomycetidae</taxon>
        <taxon>Pleosporales</taxon>
        <taxon>Pleosporineae</taxon>
        <taxon>Leptosphaeriaceae</taxon>
        <taxon>Plenodomus</taxon>
    </lineage>
</organism>
<dbReference type="EMBL" id="MU006309">
    <property type="protein sequence ID" value="KAF2849908.1"/>
    <property type="molecule type" value="Genomic_DNA"/>
</dbReference>
<feature type="compositionally biased region" description="Acidic residues" evidence="1">
    <location>
        <begin position="274"/>
        <end position="283"/>
    </location>
</feature>
<dbReference type="OrthoDB" id="3792061at2759"/>
<evidence type="ECO:0000256" key="1">
    <source>
        <dbReference type="SAM" id="MobiDB-lite"/>
    </source>
</evidence>